<feature type="region of interest" description="Disordered" evidence="1">
    <location>
        <begin position="1"/>
        <end position="48"/>
    </location>
</feature>
<evidence type="ECO:0000256" key="1">
    <source>
        <dbReference type="SAM" id="MobiDB-lite"/>
    </source>
</evidence>
<name>A0A9D2F2Z9_9FIRM</name>
<dbReference type="EMBL" id="DXBO01000058">
    <property type="protein sequence ID" value="HIZ47935.1"/>
    <property type="molecule type" value="Genomic_DNA"/>
</dbReference>
<evidence type="ECO:0000313" key="3">
    <source>
        <dbReference type="Proteomes" id="UP000824031"/>
    </source>
</evidence>
<reference evidence="2" key="2">
    <citation type="submission" date="2021-04" db="EMBL/GenBank/DDBJ databases">
        <authorList>
            <person name="Gilroy R."/>
        </authorList>
    </citation>
    <scope>NUCLEOTIDE SEQUENCE</scope>
    <source>
        <strain evidence="2">3436</strain>
    </source>
</reference>
<feature type="compositionally biased region" description="Low complexity" evidence="1">
    <location>
        <begin position="35"/>
        <end position="48"/>
    </location>
</feature>
<organism evidence="2 3">
    <name type="scientific">Candidatus Gemmiger excrementavium</name>
    <dbReference type="NCBI Taxonomy" id="2838608"/>
    <lineage>
        <taxon>Bacteria</taxon>
        <taxon>Bacillati</taxon>
        <taxon>Bacillota</taxon>
        <taxon>Clostridia</taxon>
        <taxon>Eubacteriales</taxon>
        <taxon>Gemmiger</taxon>
    </lineage>
</organism>
<proteinExistence type="predicted"/>
<gene>
    <name evidence="2" type="ORF">H9810_04360</name>
</gene>
<accession>A0A9D2F2Z9</accession>
<evidence type="ECO:0000313" key="2">
    <source>
        <dbReference type="EMBL" id="HIZ47935.1"/>
    </source>
</evidence>
<dbReference type="Proteomes" id="UP000824031">
    <property type="component" value="Unassembled WGS sequence"/>
</dbReference>
<dbReference type="AlphaFoldDB" id="A0A9D2F2Z9"/>
<reference evidence="2" key="1">
    <citation type="journal article" date="2021" name="PeerJ">
        <title>Extensive microbial diversity within the chicken gut microbiome revealed by metagenomics and culture.</title>
        <authorList>
            <person name="Gilroy R."/>
            <person name="Ravi A."/>
            <person name="Getino M."/>
            <person name="Pursley I."/>
            <person name="Horton D.L."/>
            <person name="Alikhan N.F."/>
            <person name="Baker D."/>
            <person name="Gharbi K."/>
            <person name="Hall N."/>
            <person name="Watson M."/>
            <person name="Adriaenssens E.M."/>
            <person name="Foster-Nyarko E."/>
            <person name="Jarju S."/>
            <person name="Secka A."/>
            <person name="Antonio M."/>
            <person name="Oren A."/>
            <person name="Chaudhuri R.R."/>
            <person name="La Ragione R."/>
            <person name="Hildebrand F."/>
            <person name="Pallen M.J."/>
        </authorList>
    </citation>
    <scope>NUCLEOTIDE SEQUENCE</scope>
    <source>
        <strain evidence="2">3436</strain>
    </source>
</reference>
<sequence>MGVGKTTFQRGGEHVVQPGHQPPGAQPVPHHQRRGPQVPHQVQAAAVGQVHVQDQQGKVLALQQRPGLGHGAVRRLQRQGDAPAQGFVIL</sequence>
<protein>
    <submittedName>
        <fullName evidence="2">Uncharacterized protein</fullName>
    </submittedName>
</protein>
<comment type="caution">
    <text evidence="2">The sequence shown here is derived from an EMBL/GenBank/DDBJ whole genome shotgun (WGS) entry which is preliminary data.</text>
</comment>